<protein>
    <submittedName>
        <fullName evidence="1">Uncharacterized protein</fullName>
    </submittedName>
</protein>
<comment type="caution">
    <text evidence="1">The sequence shown here is derived from an EMBL/GenBank/DDBJ whole genome shotgun (WGS) entry which is preliminary data.</text>
</comment>
<sequence>MKLQHEDVQTYISILKENILGILAVLISNVDESGFQAFLNGGDKHFLVPISIAQDVSSYGVDRAEGIISVCAGITLSDECIKPLIAAKGDMTEQDLLHQGIVQGKQAVICSSGSGNIYSDLFVRWLKECYFPDLDAKRVAIKQGNALSIQLTNKCEICTTDQPLDFLSFSVLKRSINQSRGRNQVHTVK</sequence>
<dbReference type="AlphaFoldDB" id="A0A5J4VXJ5"/>
<organism evidence="1 2">
    <name type="scientific">Streblomastix strix</name>
    <dbReference type="NCBI Taxonomy" id="222440"/>
    <lineage>
        <taxon>Eukaryota</taxon>
        <taxon>Metamonada</taxon>
        <taxon>Preaxostyla</taxon>
        <taxon>Oxymonadida</taxon>
        <taxon>Streblomastigidae</taxon>
        <taxon>Streblomastix</taxon>
    </lineage>
</organism>
<dbReference type="Proteomes" id="UP000324800">
    <property type="component" value="Unassembled WGS sequence"/>
</dbReference>
<accession>A0A5J4VXJ5</accession>
<proteinExistence type="predicted"/>
<gene>
    <name evidence="1" type="ORF">EZS28_017411</name>
</gene>
<evidence type="ECO:0000313" key="2">
    <source>
        <dbReference type="Proteomes" id="UP000324800"/>
    </source>
</evidence>
<reference evidence="1 2" key="1">
    <citation type="submission" date="2019-03" db="EMBL/GenBank/DDBJ databases">
        <title>Single cell metagenomics reveals metabolic interactions within the superorganism composed of flagellate Streblomastix strix and complex community of Bacteroidetes bacteria on its surface.</title>
        <authorList>
            <person name="Treitli S.C."/>
            <person name="Kolisko M."/>
            <person name="Husnik F."/>
            <person name="Keeling P."/>
            <person name="Hampl V."/>
        </authorList>
    </citation>
    <scope>NUCLEOTIDE SEQUENCE [LARGE SCALE GENOMIC DNA]</scope>
    <source>
        <strain evidence="1">ST1C</strain>
    </source>
</reference>
<name>A0A5J4VXJ5_9EUKA</name>
<evidence type="ECO:0000313" key="1">
    <source>
        <dbReference type="EMBL" id="KAA6387063.1"/>
    </source>
</evidence>
<dbReference type="EMBL" id="SNRW01004534">
    <property type="protein sequence ID" value="KAA6387063.1"/>
    <property type="molecule type" value="Genomic_DNA"/>
</dbReference>